<dbReference type="Pfam" id="PF09324">
    <property type="entry name" value="Sec7-like_HDS"/>
    <property type="match status" value="1"/>
</dbReference>
<keyword evidence="5" id="KW-1185">Reference proteome</keyword>
<dbReference type="OrthoDB" id="10002886at2759"/>
<dbReference type="InterPro" id="IPR015403">
    <property type="entry name" value="Mon2/Sec7/BIG1-like_HDS"/>
</dbReference>
<dbReference type="GO" id="GO:0032012">
    <property type="term" value="P:regulation of ARF protein signal transduction"/>
    <property type="evidence" value="ECO:0007669"/>
    <property type="project" value="InterPro"/>
</dbReference>
<comment type="subcellular location">
    <subcellularLocation>
        <location evidence="1">Cytoplasm</location>
    </subcellularLocation>
</comment>
<keyword evidence="2" id="KW-0963">Cytoplasm</keyword>
<name>A0A504YGC9_FASGI</name>
<dbReference type="GO" id="GO:0005085">
    <property type="term" value="F:guanyl-nucleotide exchange factor activity"/>
    <property type="evidence" value="ECO:0007669"/>
    <property type="project" value="InterPro"/>
</dbReference>
<gene>
    <name evidence="4" type="ORF">FGIG_07685</name>
</gene>
<comment type="caution">
    <text evidence="4">The sequence shown here is derived from an EMBL/GenBank/DDBJ whole genome shotgun (WGS) entry which is preliminary data.</text>
</comment>
<evidence type="ECO:0000256" key="2">
    <source>
        <dbReference type="ARBA" id="ARBA00022490"/>
    </source>
</evidence>
<reference evidence="4 5" key="1">
    <citation type="submission" date="2019-04" db="EMBL/GenBank/DDBJ databases">
        <title>Annotation for the trematode Fasciola gigantica.</title>
        <authorList>
            <person name="Choi Y.-J."/>
        </authorList>
    </citation>
    <scope>NUCLEOTIDE SEQUENCE [LARGE SCALE GENOMIC DNA]</scope>
    <source>
        <strain evidence="4">Uganda_cow_1</strain>
    </source>
</reference>
<dbReference type="Gene3D" id="1.10.1000.11">
    <property type="entry name" value="Arf Nucleotide-binding Site Opener,domain 2"/>
    <property type="match status" value="1"/>
</dbReference>
<dbReference type="SUPFAM" id="SSF48425">
    <property type="entry name" value="Sec7 domain"/>
    <property type="match status" value="1"/>
</dbReference>
<dbReference type="InterPro" id="IPR035999">
    <property type="entry name" value="Sec7_dom_sf"/>
</dbReference>
<dbReference type="InterPro" id="IPR023394">
    <property type="entry name" value="Sec7_C_sf"/>
</dbReference>
<evidence type="ECO:0000313" key="5">
    <source>
        <dbReference type="Proteomes" id="UP000316759"/>
    </source>
</evidence>
<feature type="domain" description="SEC7" evidence="3">
    <location>
        <begin position="487"/>
        <end position="686"/>
    </location>
</feature>
<evidence type="ECO:0000256" key="1">
    <source>
        <dbReference type="ARBA" id="ARBA00004496"/>
    </source>
</evidence>
<dbReference type="SMART" id="SM00222">
    <property type="entry name" value="Sec7"/>
    <property type="match status" value="1"/>
</dbReference>
<dbReference type="InterPro" id="IPR000904">
    <property type="entry name" value="Sec7_dom"/>
</dbReference>
<dbReference type="Proteomes" id="UP000316759">
    <property type="component" value="Unassembled WGS sequence"/>
</dbReference>
<dbReference type="STRING" id="46835.A0A504YGC9"/>
<sequence>MEKESDTGFLKALSTLKTAASQAERNDLCYLLEESYALMKRWNCSQLRLWVLRDKVFEPIQLAVESNDSKLFTPAIHCLQAFLHDDRFKSCTEFASDPRWIPTQVLHTLCACSSFGENGQIEVQKILLDIGLSSQWLLGVNLLIKLVDLCLQMADSFDALCEVTLPRTVTSTLNQILESLVLNYGRCEPETFDSLVRETAHKCCSPFSTEGSFPSGDALMGESDSESRVKRDEADVLRHDLLNVLDHLVRCLSLSIPIEERFNLKTVPYNSGRVQTVLSAMLTILTHLPTGIVRFRAFTDLVWQSLCPALISLMQANLADGSPSKKLTGTMTSLEFGRGSGVDHLNCPFPTEIAQIVYGIAFRLAHLLGPLMEMRPVLESLFHSILLYPPPRQRFAVLNAIKPLLSSETELLHITLPCWHLVNPTGESSQCTHELVPVSDWVVPEAHTGAVPIPLRLLRIVLDSLAECSCSGDGTLTQTSMDCMSALFGTLEHLSTGSQLTDWLIACLVPQITQLTKDSAVEVNDSSCASVYLSQHSDYAASSLYSNNTHESIAREFIDALRAALPVWFRCSSMDELDRSLREFSSHFCQTVCDRFRSGEDTISENSGQHTTIFNADAIYVMSYSTLALNWRLWLHGYYQQARKSWKLTDEDEQCFIDSILNRNLLVYLPVSFIKEIYRSVTHENYLRQAELDLNTIRAGHVSPQHRLSSDPAHLLTECGLCALLNAFNGVREDLQDRRDHQAFLFEQSPALVGSRLVRFLLGSIWSPLLWSVAGIFCIPGLFGLRSHLQIVQLGHLAQLEMHTPSHWTSLLPQSGDAVNRVATGQAILATVRLIRLSIQLAAQCKRHREVAQLLELIVHVVWASLGAVGDSWDSSTAVRTDNSSVVTNGIGAGGIFSTGKRPSVHAVHILLLDTVLRCVADCGVRSEKGWWMVFRACRLISGLEHRLFASICGTHVPPRPTEQPTGDKDDASQFLLRFLESNEISMGYSSVYTDNLDTTTLKTVNNSHEHPLVGSSGFLNNGTAEHLLGMLHGATDRLFQQAAVNHFSMPELILFTRALLSASREITFTSDPNLISAGATGPSLFALDPFGVNPMLDRLCQLLLDLVRGTNRPLIHLLYVWATVADDLIKVCHIHGWFTGGQTNPVSQPLLAQRVLDAMYTCILTLITTYSELPRFTTNEAWCKPLENTIKLELCDSDVQDRLITCLCALIESGSDYLRSAWKPLFSALRCVRPECVRLSSQSTLCPQARLSDQFGIFQRVKHTLFKSVNACRHTDSQAERMRGKDGGDPDLRTPFLNSPQPALELSARRLGTVVEIFEVFLSTVNEEVFCDTAVDFLLCLLHMLTVFRHSTDGVASSNSDSVGLSQPTIQPFWAMLDESTACPTDSRNLYPDDFNTLLFRTGSSVDDKAAVAPNALGDTLSPETTSTTTVFLAILTCLMRSIYSLERLWTMPRAPSIRQARYQFHLRCALDQEHLDADDQQILQSPGSHPLMLVLDSLDQGTGVLFTYCLIVHQLISIIWTSDRVQRGLLLDTVLRLIRGASLGFPTEPPKLSLDRPLGSLTVHLTNHLLLPIARRWVDNYTWSFDRLKTNYIPAKPNEFIVVSPDSGNSCEQNETTQITVTLATGKERLTETVGECATTDKLSESLTCCYVCMKRDNDLRFLRVTLGQVTELVMESVNPGSSVEDIGVFTSFTQLLALLRQVSAFTTDSLCFLGSTCLRHILLTHTNSLPDSYLFELMTVFFKQFQSDETVIDDLSDEDNVKGAAPVEGEHACRVCDDDTQCLLPVLLQLWAYCPPSDCIVVDRVPDSVVDDASAKHDTHRACPTIRSLIRRELLVQTIVDLFVWRSPSELLPIQTTEQSETQRSNVLAGNGGESNAADRRALFGMFDHRPASNISTAHLERLSCVQLVQLNQCLEQRYSCCLAVYQNGPTRQCMRDLLGFDFPPGLIGHASKTVVIALRILAYLILKHQVTFGSSSFTVEHILPASKRMTTTEFLERTTSIDLPNSCSHNTDWSVLRTLFMHWFTRSICGATVIQPEVAFETLQNNPTSDSVQNDVHGTNHPKECANGMTDFIALSAELSDHIPSYFVEDLSEFLRWLDQLVQYFGDINTTSEERPSLNVPNANPVSLDVWCNLALLSQKEIFLQNPIYKSVCQILTKKHLFEKDQEAD</sequence>
<evidence type="ECO:0000313" key="4">
    <source>
        <dbReference type="EMBL" id="TPP57468.1"/>
    </source>
</evidence>
<evidence type="ECO:0000259" key="3">
    <source>
        <dbReference type="SMART" id="SM00222"/>
    </source>
</evidence>
<organism evidence="4 5">
    <name type="scientific">Fasciola gigantica</name>
    <name type="common">Giant liver fluke</name>
    <dbReference type="NCBI Taxonomy" id="46835"/>
    <lineage>
        <taxon>Eukaryota</taxon>
        <taxon>Metazoa</taxon>
        <taxon>Spiralia</taxon>
        <taxon>Lophotrochozoa</taxon>
        <taxon>Platyhelminthes</taxon>
        <taxon>Trematoda</taxon>
        <taxon>Digenea</taxon>
        <taxon>Plagiorchiida</taxon>
        <taxon>Echinostomata</taxon>
        <taxon>Echinostomatoidea</taxon>
        <taxon>Fasciolidae</taxon>
        <taxon>Fasciola</taxon>
    </lineage>
</organism>
<accession>A0A504YGC9</accession>
<proteinExistence type="predicted"/>
<protein>
    <recommendedName>
        <fullName evidence="3">SEC7 domain-containing protein</fullName>
    </recommendedName>
</protein>
<dbReference type="EMBL" id="SUNJ01013159">
    <property type="protein sequence ID" value="TPP57468.1"/>
    <property type="molecule type" value="Genomic_DNA"/>
</dbReference>
<dbReference type="Pfam" id="PF01369">
    <property type="entry name" value="Sec7"/>
    <property type="match status" value="1"/>
</dbReference>